<dbReference type="EMBL" id="JBIMZQ010000014">
    <property type="protein sequence ID" value="KAL3667493.1"/>
    <property type="molecule type" value="Genomic_DNA"/>
</dbReference>
<sequence>MAKHHKVCGKKKPRKTRKAINRDSYARNKAKISKKRQEKRAYASFDDWNPLEVDPVEEPSWEPLASTNLFHGVSVNPDLFMHFLNELKARCKKRHGLGPRSIEAKHVYKSAMFVLHPDKLISVKRQFGDDAASYCASTATAFIVLWDGLSGDTDFRPQNELDEMTDVEYSNERRRVRKAQEAKDHAEATFMKFRARYSLYKKKIDRYVRARDRSQNRFQVQRERPKKSETS</sequence>
<accession>A0ABD3FL55</accession>
<feature type="compositionally biased region" description="Basic residues" evidence="1">
    <location>
        <begin position="1"/>
        <end position="19"/>
    </location>
</feature>
<evidence type="ECO:0000313" key="2">
    <source>
        <dbReference type="EMBL" id="KAL3667493.1"/>
    </source>
</evidence>
<feature type="compositionally biased region" description="Basic residues" evidence="1">
    <location>
        <begin position="28"/>
        <end position="38"/>
    </location>
</feature>
<evidence type="ECO:0000313" key="3">
    <source>
        <dbReference type="Proteomes" id="UP001632037"/>
    </source>
</evidence>
<feature type="region of interest" description="Disordered" evidence="1">
    <location>
        <begin position="1"/>
        <end position="38"/>
    </location>
</feature>
<comment type="caution">
    <text evidence="2">The sequence shown here is derived from an EMBL/GenBank/DDBJ whole genome shotgun (WGS) entry which is preliminary data.</text>
</comment>
<proteinExistence type="predicted"/>
<evidence type="ECO:0000256" key="1">
    <source>
        <dbReference type="SAM" id="MobiDB-lite"/>
    </source>
</evidence>
<gene>
    <name evidence="2" type="ORF">V7S43_007714</name>
</gene>
<name>A0ABD3FL55_9STRA</name>
<reference evidence="2 3" key="1">
    <citation type="submission" date="2024-09" db="EMBL/GenBank/DDBJ databases">
        <title>Genome sequencing and assembly of Phytophthora oleae, isolate VK10A, causative agent of rot of olive drupes.</title>
        <authorList>
            <person name="Conti Taguali S."/>
            <person name="Riolo M."/>
            <person name="La Spada F."/>
            <person name="Cacciola S.O."/>
            <person name="Dionisio G."/>
        </authorList>
    </citation>
    <scope>NUCLEOTIDE SEQUENCE [LARGE SCALE GENOMIC DNA]</scope>
    <source>
        <strain evidence="2 3">VK10A</strain>
    </source>
</reference>
<organism evidence="2 3">
    <name type="scientific">Phytophthora oleae</name>
    <dbReference type="NCBI Taxonomy" id="2107226"/>
    <lineage>
        <taxon>Eukaryota</taxon>
        <taxon>Sar</taxon>
        <taxon>Stramenopiles</taxon>
        <taxon>Oomycota</taxon>
        <taxon>Peronosporomycetes</taxon>
        <taxon>Peronosporales</taxon>
        <taxon>Peronosporaceae</taxon>
        <taxon>Phytophthora</taxon>
    </lineage>
</organism>
<dbReference type="Proteomes" id="UP001632037">
    <property type="component" value="Unassembled WGS sequence"/>
</dbReference>
<keyword evidence="3" id="KW-1185">Reference proteome</keyword>
<dbReference type="AlphaFoldDB" id="A0ABD3FL55"/>
<protein>
    <submittedName>
        <fullName evidence="2">Uncharacterized protein</fullName>
    </submittedName>
</protein>